<evidence type="ECO:0000256" key="2">
    <source>
        <dbReference type="SAM" id="Phobius"/>
    </source>
</evidence>
<dbReference type="PANTHER" id="PTHR35038:SF8">
    <property type="entry name" value="C-TYPE POLYHEME CYTOCHROME OMCC"/>
    <property type="match status" value="1"/>
</dbReference>
<keyword evidence="2" id="KW-0472">Membrane</keyword>
<dbReference type="InterPro" id="IPR051829">
    <property type="entry name" value="Multiheme_Cytochr_ET"/>
</dbReference>
<dbReference type="InterPro" id="IPR023155">
    <property type="entry name" value="Cyt_c-552/4"/>
</dbReference>
<reference evidence="4" key="1">
    <citation type="submission" date="2018-05" db="EMBL/GenBank/DDBJ databases">
        <authorList>
            <person name="Lanie J.A."/>
            <person name="Ng W.-L."/>
            <person name="Kazmierczak K.M."/>
            <person name="Andrzejewski T.M."/>
            <person name="Davidsen T.M."/>
            <person name="Wayne K.J."/>
            <person name="Tettelin H."/>
            <person name="Glass J.I."/>
            <person name="Rusch D."/>
            <person name="Podicherti R."/>
            <person name="Tsui H.-C.T."/>
            <person name="Winkler M.E."/>
        </authorList>
    </citation>
    <scope>NUCLEOTIDE SEQUENCE</scope>
</reference>
<feature type="non-terminal residue" evidence="4">
    <location>
        <position position="325"/>
    </location>
</feature>
<keyword evidence="1" id="KW-0732">Signal</keyword>
<dbReference type="Gene3D" id="1.10.1130.10">
    <property type="entry name" value="Flavocytochrome C3, Chain A"/>
    <property type="match status" value="2"/>
</dbReference>
<dbReference type="EMBL" id="UINC01054739">
    <property type="protein sequence ID" value="SVB72805.1"/>
    <property type="molecule type" value="Genomic_DNA"/>
</dbReference>
<dbReference type="InterPro" id="IPR036280">
    <property type="entry name" value="Multihaem_cyt_sf"/>
</dbReference>
<dbReference type="Pfam" id="PF13435">
    <property type="entry name" value="Cytochrome_C554"/>
    <property type="match status" value="2"/>
</dbReference>
<organism evidence="4">
    <name type="scientific">marine metagenome</name>
    <dbReference type="NCBI Taxonomy" id="408172"/>
    <lineage>
        <taxon>unclassified sequences</taxon>
        <taxon>metagenomes</taxon>
        <taxon>ecological metagenomes</taxon>
    </lineage>
</organism>
<evidence type="ECO:0000313" key="4">
    <source>
        <dbReference type="EMBL" id="SVB72805.1"/>
    </source>
</evidence>
<feature type="domain" description="Cytochrome c-552/4" evidence="3">
    <location>
        <begin position="206"/>
        <end position="247"/>
    </location>
</feature>
<dbReference type="PANTHER" id="PTHR35038">
    <property type="entry name" value="DISSIMILATORY SULFITE REDUCTASE SIRA"/>
    <property type="match status" value="1"/>
</dbReference>
<sequence>MQADKPNHHPSSLRWMVALSIVAVVVLAINFLDPPETDRPATSGKALGQAQQPYATTLPYRRDDDEYVGSASCRECHADEHKSWHESYHRSMTQLMSPETVQAAFDGQSHEFQGELFTMHRRGDEYWTSIESIDEANASPDSRDSQALHLRLGMVTGSHHMQVFWLPGMMGNLQIGFPFAWLVDDRRWAPRNSLFIRDPHTVISKENWNMNCIRCHTTGPQPRPNQAAQRFESRVADLGISCEACHGPAERHVERQQRLVRLPESERQAALDAEPLAIVQPADLDHVRSSQVCGSCHGMKWFDKSEEWTAHGFRYRPGDDLEQTT</sequence>
<gene>
    <name evidence="4" type="ORF">METZ01_LOCUS225659</name>
</gene>
<keyword evidence="2" id="KW-1133">Transmembrane helix</keyword>
<evidence type="ECO:0000259" key="3">
    <source>
        <dbReference type="Pfam" id="PF13435"/>
    </source>
</evidence>
<feature type="domain" description="Cytochrome c-552/4" evidence="3">
    <location>
        <begin position="72"/>
        <end position="100"/>
    </location>
</feature>
<name>A0A382GDF4_9ZZZZ</name>
<keyword evidence="2" id="KW-0812">Transmembrane</keyword>
<dbReference type="SUPFAM" id="SSF48695">
    <property type="entry name" value="Multiheme cytochromes"/>
    <property type="match status" value="1"/>
</dbReference>
<accession>A0A382GDF4</accession>
<proteinExistence type="predicted"/>
<protein>
    <recommendedName>
        <fullName evidence="3">Cytochrome c-552/4 domain-containing protein</fullName>
    </recommendedName>
</protein>
<evidence type="ECO:0000256" key="1">
    <source>
        <dbReference type="ARBA" id="ARBA00022729"/>
    </source>
</evidence>
<dbReference type="AlphaFoldDB" id="A0A382GDF4"/>
<feature type="transmembrane region" description="Helical" evidence="2">
    <location>
        <begin position="12"/>
        <end position="32"/>
    </location>
</feature>